<dbReference type="AlphaFoldDB" id="A0A146K7Z3"/>
<evidence type="ECO:0000313" key="2">
    <source>
        <dbReference type="EMBL" id="JAP91925.1"/>
    </source>
</evidence>
<feature type="transmembrane region" description="Helical" evidence="1">
    <location>
        <begin position="67"/>
        <end position="83"/>
    </location>
</feature>
<feature type="transmembrane region" description="Helical" evidence="1">
    <location>
        <begin position="38"/>
        <end position="55"/>
    </location>
</feature>
<sequence>GIKVIQYFCAYNWLGLMVTHFSLGFLGNCLYQMKLIQHMFAISYGGAFTMSYIVMKYWDDRFENFDHFFAHYIPTIVTLVHVLKLDKFKFWDTMVFQLIMFIIVRNPDDIYDIEFYDRYYDLTMCCFWPYIIAKYAQQFITKIQKTSS</sequence>
<feature type="transmembrane region" description="Helical" evidence="1">
    <location>
        <begin position="13"/>
        <end position="31"/>
    </location>
</feature>
<proteinExistence type="predicted"/>
<dbReference type="EMBL" id="GDID01004681">
    <property type="protein sequence ID" value="JAP91925.1"/>
    <property type="molecule type" value="Transcribed_RNA"/>
</dbReference>
<accession>A0A146K7Z3</accession>
<feature type="non-terminal residue" evidence="2">
    <location>
        <position position="1"/>
    </location>
</feature>
<keyword evidence="1" id="KW-1133">Transmembrane helix</keyword>
<organism evidence="2">
    <name type="scientific">Trepomonas sp. PC1</name>
    <dbReference type="NCBI Taxonomy" id="1076344"/>
    <lineage>
        <taxon>Eukaryota</taxon>
        <taxon>Metamonada</taxon>
        <taxon>Diplomonadida</taxon>
        <taxon>Hexamitidae</taxon>
        <taxon>Hexamitinae</taxon>
        <taxon>Trepomonas</taxon>
    </lineage>
</organism>
<name>A0A146K7Z3_9EUKA</name>
<gene>
    <name evidence="2" type="ORF">TPC1_16301</name>
</gene>
<keyword evidence="1" id="KW-0472">Membrane</keyword>
<reference evidence="2" key="1">
    <citation type="submission" date="2015-07" db="EMBL/GenBank/DDBJ databases">
        <title>Adaptation to a free-living lifestyle via gene acquisitions in the diplomonad Trepomonas sp. PC1.</title>
        <authorList>
            <person name="Xu F."/>
            <person name="Jerlstrom-Hultqvist J."/>
            <person name="Kolisko M."/>
            <person name="Simpson A.G.B."/>
            <person name="Roger A.J."/>
            <person name="Svard S.G."/>
            <person name="Andersson J.O."/>
        </authorList>
    </citation>
    <scope>NUCLEOTIDE SEQUENCE</scope>
    <source>
        <strain evidence="2">PC1</strain>
    </source>
</reference>
<keyword evidence="1 2" id="KW-0812">Transmembrane</keyword>
<evidence type="ECO:0000256" key="1">
    <source>
        <dbReference type="SAM" id="Phobius"/>
    </source>
</evidence>
<protein>
    <submittedName>
        <fullName evidence="2">Transmembrane domain-containing protein</fullName>
    </submittedName>
</protein>